<reference evidence="11 12" key="1">
    <citation type="journal article" date="2019" name="Int. J. Syst. Evol. Microbiol.">
        <title>The Global Catalogue of Microorganisms (GCM) 10K type strain sequencing project: providing services to taxonomists for standard genome sequencing and annotation.</title>
        <authorList>
            <consortium name="The Broad Institute Genomics Platform"/>
            <consortium name="The Broad Institute Genome Sequencing Center for Infectious Disease"/>
            <person name="Wu L."/>
            <person name="Ma J."/>
        </authorList>
    </citation>
    <scope>NUCLEOTIDE SEQUENCE [LARGE SCALE GENOMIC DNA]</scope>
    <source>
        <strain evidence="11 12">JCM 13316</strain>
    </source>
</reference>
<dbReference type="Pfam" id="PF07521">
    <property type="entry name" value="RMMBL"/>
    <property type="match status" value="1"/>
</dbReference>
<dbReference type="InterPro" id="IPR030854">
    <property type="entry name" value="RNase_J_bac"/>
</dbReference>
<evidence type="ECO:0000313" key="11">
    <source>
        <dbReference type="EMBL" id="GAA1923382.1"/>
    </source>
</evidence>
<gene>
    <name evidence="9" type="primary">rnj</name>
    <name evidence="11" type="ORF">GCM10009688_30580</name>
</gene>
<evidence type="ECO:0000256" key="8">
    <source>
        <dbReference type="ARBA" id="ARBA00022884"/>
    </source>
</evidence>
<evidence type="ECO:0000256" key="4">
    <source>
        <dbReference type="ARBA" id="ARBA00022759"/>
    </source>
</evidence>
<dbReference type="PANTHER" id="PTHR43694:SF1">
    <property type="entry name" value="RIBONUCLEASE J"/>
    <property type="match status" value="1"/>
</dbReference>
<keyword evidence="2 9" id="KW-0540">Nuclease</keyword>
<dbReference type="Gene3D" id="3.60.15.10">
    <property type="entry name" value="Ribonuclease Z/Hydroxyacylglutathione hydrolase-like"/>
    <property type="match status" value="1"/>
</dbReference>
<evidence type="ECO:0000256" key="3">
    <source>
        <dbReference type="ARBA" id="ARBA00022723"/>
    </source>
</evidence>
<dbReference type="HAMAP" id="MF_01491">
    <property type="entry name" value="RNase_J_bact"/>
    <property type="match status" value="1"/>
</dbReference>
<dbReference type="Pfam" id="PF22505">
    <property type="entry name" value="RNase_J_b_CASP"/>
    <property type="match status" value="1"/>
</dbReference>
<keyword evidence="4 9" id="KW-0255">Endonuclease</keyword>
<dbReference type="PANTHER" id="PTHR43694">
    <property type="entry name" value="RIBONUCLEASE J"/>
    <property type="match status" value="1"/>
</dbReference>
<evidence type="ECO:0000256" key="7">
    <source>
        <dbReference type="ARBA" id="ARBA00022839"/>
    </source>
</evidence>
<keyword evidence="3" id="KW-0479">Metal-binding</keyword>
<dbReference type="PIRSF" id="PIRSF004803">
    <property type="entry name" value="RnjA"/>
    <property type="match status" value="1"/>
</dbReference>
<keyword evidence="6" id="KW-0862">Zinc</keyword>
<organism evidence="11 12">
    <name type="scientific">Arthrobacter gandavensis</name>
    <dbReference type="NCBI Taxonomy" id="169960"/>
    <lineage>
        <taxon>Bacteria</taxon>
        <taxon>Bacillati</taxon>
        <taxon>Actinomycetota</taxon>
        <taxon>Actinomycetes</taxon>
        <taxon>Micrococcales</taxon>
        <taxon>Micrococcaceae</taxon>
        <taxon>Arthrobacter</taxon>
    </lineage>
</organism>
<feature type="domain" description="Metallo-beta-lactamase" evidence="10">
    <location>
        <begin position="32"/>
        <end position="226"/>
    </location>
</feature>
<dbReference type="Gene3D" id="3.10.20.580">
    <property type="match status" value="1"/>
</dbReference>
<evidence type="ECO:0000256" key="2">
    <source>
        <dbReference type="ARBA" id="ARBA00022722"/>
    </source>
</evidence>
<accession>A0ABN2PMJ7</accession>
<dbReference type="InterPro" id="IPR011108">
    <property type="entry name" value="RMMBL"/>
</dbReference>
<dbReference type="InterPro" id="IPR036866">
    <property type="entry name" value="RibonucZ/Hydroxyglut_hydro"/>
</dbReference>
<dbReference type="InterPro" id="IPR055132">
    <property type="entry name" value="RNase_J_b_CASP"/>
</dbReference>
<dbReference type="RefSeq" id="WP_152228469.1">
    <property type="nucleotide sequence ID" value="NZ_BAAALV010000007.1"/>
</dbReference>
<dbReference type="CDD" id="cd07714">
    <property type="entry name" value="RNaseJ_MBL-fold"/>
    <property type="match status" value="1"/>
</dbReference>
<comment type="function">
    <text evidence="9">An RNase that has 5'-3' exonuclease and possibly endonuclease activity. Involved in maturation of rRNA and in some organisms also mRNA maturation and/or decay.</text>
</comment>
<dbReference type="EMBL" id="BAAALV010000007">
    <property type="protein sequence ID" value="GAA1923382.1"/>
    <property type="molecule type" value="Genomic_DNA"/>
</dbReference>
<comment type="caution">
    <text evidence="11">The sequence shown here is derived from an EMBL/GenBank/DDBJ whole genome shotgun (WGS) entry which is preliminary data.</text>
</comment>
<dbReference type="InterPro" id="IPR042173">
    <property type="entry name" value="RNase_J_2"/>
</dbReference>
<dbReference type="Gene3D" id="3.40.50.10710">
    <property type="entry name" value="Metallo-hydrolase/oxidoreductase"/>
    <property type="match status" value="1"/>
</dbReference>
<protein>
    <recommendedName>
        <fullName evidence="9">Ribonuclease J</fullName>
        <shortName evidence="9">RNase J</shortName>
        <ecNumber evidence="9">3.1.-.-</ecNumber>
    </recommendedName>
</protein>
<dbReference type="SMART" id="SM00849">
    <property type="entry name" value="Lactamase_B"/>
    <property type="match status" value="1"/>
</dbReference>
<evidence type="ECO:0000256" key="1">
    <source>
        <dbReference type="ARBA" id="ARBA00022490"/>
    </source>
</evidence>
<dbReference type="InterPro" id="IPR041636">
    <property type="entry name" value="RNase_J_C"/>
</dbReference>
<comment type="subunit">
    <text evidence="9">Homodimer, may be a subunit of the RNA degradosome.</text>
</comment>
<dbReference type="InterPro" id="IPR001279">
    <property type="entry name" value="Metallo-B-lactamas"/>
</dbReference>
<keyword evidence="8 9" id="KW-0694">RNA-binding</keyword>
<evidence type="ECO:0000256" key="6">
    <source>
        <dbReference type="ARBA" id="ARBA00022833"/>
    </source>
</evidence>
<feature type="binding site" evidence="9">
    <location>
        <begin position="374"/>
        <end position="378"/>
    </location>
    <ligand>
        <name>substrate</name>
    </ligand>
</feature>
<comment type="similarity">
    <text evidence="9">Belongs to the metallo-beta-lactamase superfamily. RNA-metabolizing metallo-beta-lactamase-like family. Bacterial RNase J subfamily.</text>
</comment>
<keyword evidence="1 9" id="KW-0963">Cytoplasm</keyword>
<keyword evidence="9" id="KW-0698">rRNA processing</keyword>
<dbReference type="NCBIfam" id="TIGR00649">
    <property type="entry name" value="MG423"/>
    <property type="match status" value="1"/>
</dbReference>
<dbReference type="Pfam" id="PF17770">
    <property type="entry name" value="RNase_J_C"/>
    <property type="match status" value="1"/>
</dbReference>
<comment type="subcellular location">
    <subcellularLocation>
        <location evidence="9">Cytoplasm</location>
    </subcellularLocation>
</comment>
<evidence type="ECO:0000259" key="10">
    <source>
        <dbReference type="SMART" id="SM00849"/>
    </source>
</evidence>
<evidence type="ECO:0000256" key="5">
    <source>
        <dbReference type="ARBA" id="ARBA00022801"/>
    </source>
</evidence>
<name>A0ABN2PMJ7_9MICC</name>
<dbReference type="InterPro" id="IPR004613">
    <property type="entry name" value="RNase_J"/>
</dbReference>
<dbReference type="SUPFAM" id="SSF56281">
    <property type="entry name" value="Metallo-hydrolase/oxidoreductase"/>
    <property type="match status" value="1"/>
</dbReference>
<sequence>MIETAGNALQTPPRLKDGTLRIVPLGGLGEIGRNMAVFEIDGKLLIVDCGVLFPEETQPGVDLILPDFSYIEDRLDDVVGVVLTHGHEDHIGAVPYLLRLKKDIPLIGSQLTLALIEAKLQEHRIKPFTLTVKEGQVEQFGPFECEFVAVNHSIPDALAVFIRTRAGNVLHTGDFKMDQLPLDGRITDLRAFARLGEEGVDLYMADSTNADVPGFTSPEGAIGPVLEELFGKVKKRIIVASFSSHIHRVQQVLDAAAAHGRKVCFVGRSMVRNMAIAEKLGYLHVPEGILVDLKNVDNMPDHKLVLMSTGSQGEPMAALSRMANGDHRISIGKGDTVILASSLIPGNENAVFRVINGLMKLGADVVHKGTAKIHVSGHASAGELLYTYNILKPKNAMPVHGETRHLIANGKLAVQTGVPEENIILADDGTVVDLVDGKARVVGAIDCGFVYVDGSSVGEITDTDLKDRRILGEEGFISVITVVNRSTGTIVSGPEIHARGFAEDDAVFDEIKPKISKALEEAVTSNRDHTAYQLQQVVRRVVGTWVNRRLRRRPMIVPVVLEA</sequence>
<proteinExistence type="inferred from homology"/>
<dbReference type="EC" id="3.1.-.-" evidence="9"/>
<evidence type="ECO:0000256" key="9">
    <source>
        <dbReference type="HAMAP-Rule" id="MF_01491"/>
    </source>
</evidence>
<evidence type="ECO:0000313" key="12">
    <source>
        <dbReference type="Proteomes" id="UP001500784"/>
    </source>
</evidence>
<dbReference type="Proteomes" id="UP001500784">
    <property type="component" value="Unassembled WGS sequence"/>
</dbReference>
<keyword evidence="7 9" id="KW-0269">Exonuclease</keyword>
<keyword evidence="12" id="KW-1185">Reference proteome</keyword>
<dbReference type="Pfam" id="PF00753">
    <property type="entry name" value="Lactamase_B"/>
    <property type="match status" value="1"/>
</dbReference>
<keyword evidence="5 9" id="KW-0378">Hydrolase</keyword>